<gene>
    <name evidence="2" type="ORF">ETAA1_02990</name>
</gene>
<dbReference type="AlphaFoldDB" id="A0A517XLM7"/>
<reference evidence="2 3" key="1">
    <citation type="submission" date="2019-02" db="EMBL/GenBank/DDBJ databases">
        <title>Deep-cultivation of Planctomycetes and their phenomic and genomic characterization uncovers novel biology.</title>
        <authorList>
            <person name="Wiegand S."/>
            <person name="Jogler M."/>
            <person name="Boedeker C."/>
            <person name="Pinto D."/>
            <person name="Vollmers J."/>
            <person name="Rivas-Marin E."/>
            <person name="Kohn T."/>
            <person name="Peeters S.H."/>
            <person name="Heuer A."/>
            <person name="Rast P."/>
            <person name="Oberbeckmann S."/>
            <person name="Bunk B."/>
            <person name="Jeske O."/>
            <person name="Meyerdierks A."/>
            <person name="Storesund J.E."/>
            <person name="Kallscheuer N."/>
            <person name="Luecker S."/>
            <person name="Lage O.M."/>
            <person name="Pohl T."/>
            <person name="Merkel B.J."/>
            <person name="Hornburger P."/>
            <person name="Mueller R.-W."/>
            <person name="Bruemmer F."/>
            <person name="Labrenz M."/>
            <person name="Spormann A.M."/>
            <person name="Op den Camp H."/>
            <person name="Overmann J."/>
            <person name="Amann R."/>
            <person name="Jetten M.S.M."/>
            <person name="Mascher T."/>
            <person name="Medema M.H."/>
            <person name="Devos D.P."/>
            <person name="Kaster A.-K."/>
            <person name="Ovreas L."/>
            <person name="Rohde M."/>
            <person name="Galperin M.Y."/>
            <person name="Jogler C."/>
        </authorList>
    </citation>
    <scope>NUCLEOTIDE SEQUENCE [LARGE SCALE GENOMIC DNA]</scope>
    <source>
        <strain evidence="2 3">ETA_A1</strain>
    </source>
</reference>
<evidence type="ECO:0000313" key="3">
    <source>
        <dbReference type="Proteomes" id="UP000319576"/>
    </source>
</evidence>
<feature type="region of interest" description="Disordered" evidence="1">
    <location>
        <begin position="124"/>
        <end position="156"/>
    </location>
</feature>
<dbReference type="OrthoDB" id="288709at2"/>
<evidence type="ECO:0000313" key="2">
    <source>
        <dbReference type="EMBL" id="QDU18413.1"/>
    </source>
</evidence>
<protein>
    <recommendedName>
        <fullName evidence="4">DUF2007 domain-containing protein</fullName>
    </recommendedName>
</protein>
<organism evidence="2 3">
    <name type="scientific">Urbifossiella limnaea</name>
    <dbReference type="NCBI Taxonomy" id="2528023"/>
    <lineage>
        <taxon>Bacteria</taxon>
        <taxon>Pseudomonadati</taxon>
        <taxon>Planctomycetota</taxon>
        <taxon>Planctomycetia</taxon>
        <taxon>Gemmatales</taxon>
        <taxon>Gemmataceae</taxon>
        <taxon>Urbifossiella</taxon>
    </lineage>
</organism>
<proteinExistence type="predicted"/>
<sequence>MSEERDPRVVHVAPDLRIASTVAAWFGEKGYLCEVVVPEHPAEAPDGIGLTAHAPPGVEVRVLDVDQAQKAKDLLADAFAARELAERRAARTGTVSATCEECGTASEWAAADMGSTQECPSCGRYMDVPDPDDDWSDVDFGSEDDAAPPADPKAEG</sequence>
<dbReference type="KEGG" id="uli:ETAA1_02990"/>
<accession>A0A517XLM7</accession>
<feature type="compositionally biased region" description="Acidic residues" evidence="1">
    <location>
        <begin position="129"/>
        <end position="146"/>
    </location>
</feature>
<evidence type="ECO:0000256" key="1">
    <source>
        <dbReference type="SAM" id="MobiDB-lite"/>
    </source>
</evidence>
<dbReference type="EMBL" id="CP036273">
    <property type="protein sequence ID" value="QDU18413.1"/>
    <property type="molecule type" value="Genomic_DNA"/>
</dbReference>
<dbReference type="Proteomes" id="UP000319576">
    <property type="component" value="Chromosome"/>
</dbReference>
<evidence type="ECO:0008006" key="4">
    <source>
        <dbReference type="Google" id="ProtNLM"/>
    </source>
</evidence>
<keyword evidence="3" id="KW-1185">Reference proteome</keyword>
<name>A0A517XLM7_9BACT</name>
<dbReference type="RefSeq" id="WP_145233683.1">
    <property type="nucleotide sequence ID" value="NZ_CP036273.1"/>
</dbReference>